<dbReference type="Gene3D" id="3.50.50.60">
    <property type="entry name" value="FAD/NAD(P)-binding domain"/>
    <property type="match status" value="1"/>
</dbReference>
<keyword evidence="5" id="KW-1015">Disulfide bond</keyword>
<dbReference type="GO" id="GO:0051537">
    <property type="term" value="F:2 iron, 2 sulfur cluster binding"/>
    <property type="evidence" value="ECO:0007669"/>
    <property type="project" value="UniProtKB-KW"/>
</dbReference>
<evidence type="ECO:0000313" key="7">
    <source>
        <dbReference type="EMBL" id="TVY09256.1"/>
    </source>
</evidence>
<dbReference type="Proteomes" id="UP000317036">
    <property type="component" value="Unassembled WGS sequence"/>
</dbReference>
<dbReference type="FunFam" id="2.102.10.10:FF:000014">
    <property type="entry name" value="Oxidoreductase, FAD dependent"/>
    <property type="match status" value="1"/>
</dbReference>
<evidence type="ECO:0000256" key="4">
    <source>
        <dbReference type="ARBA" id="ARBA00023014"/>
    </source>
</evidence>
<evidence type="ECO:0000256" key="3">
    <source>
        <dbReference type="ARBA" id="ARBA00023004"/>
    </source>
</evidence>
<dbReference type="InterPro" id="IPR017941">
    <property type="entry name" value="Rieske_2Fe-2S"/>
</dbReference>
<dbReference type="PANTHER" id="PTHR13847">
    <property type="entry name" value="SARCOSINE DEHYDROGENASE-RELATED"/>
    <property type="match status" value="1"/>
</dbReference>
<dbReference type="PROSITE" id="PS51296">
    <property type="entry name" value="RIESKE"/>
    <property type="match status" value="1"/>
</dbReference>
<dbReference type="InterPro" id="IPR038010">
    <property type="entry name" value="YhfW_C"/>
</dbReference>
<dbReference type="SUPFAM" id="SSF51905">
    <property type="entry name" value="FAD/NAD(P)-binding domain"/>
    <property type="match status" value="1"/>
</dbReference>
<dbReference type="Gene3D" id="2.102.10.10">
    <property type="entry name" value="Rieske [2Fe-2S] iron-sulphur domain"/>
    <property type="match status" value="1"/>
</dbReference>
<organism evidence="7 8">
    <name type="scientific">Paenibacillus cremeus</name>
    <dbReference type="NCBI Taxonomy" id="2163881"/>
    <lineage>
        <taxon>Bacteria</taxon>
        <taxon>Bacillati</taxon>
        <taxon>Bacillota</taxon>
        <taxon>Bacilli</taxon>
        <taxon>Bacillales</taxon>
        <taxon>Paenibacillaceae</taxon>
        <taxon>Paenibacillus</taxon>
    </lineage>
</organism>
<evidence type="ECO:0000259" key="6">
    <source>
        <dbReference type="PROSITE" id="PS51296"/>
    </source>
</evidence>
<keyword evidence="1" id="KW-0001">2Fe-2S</keyword>
<name>A0A559KAV2_9BACL</name>
<dbReference type="AlphaFoldDB" id="A0A559KAV2"/>
<keyword evidence="2" id="KW-0479">Metal-binding</keyword>
<keyword evidence="4" id="KW-0411">Iron-sulfur</keyword>
<dbReference type="GO" id="GO:0016705">
    <property type="term" value="F:oxidoreductase activity, acting on paired donors, with incorporation or reduction of molecular oxygen"/>
    <property type="evidence" value="ECO:0007669"/>
    <property type="project" value="UniProtKB-ARBA"/>
</dbReference>
<dbReference type="GO" id="GO:0004497">
    <property type="term" value="F:monooxygenase activity"/>
    <property type="evidence" value="ECO:0007669"/>
    <property type="project" value="UniProtKB-ARBA"/>
</dbReference>
<sequence>MQDESPIDLPQFPESYWRASSSFPEFPKLTGSIEADVAIVGAGISGITTAYLLSKQGLSVVLIEAGRILSGTSGHTTAKVTAQHDLIYDELISNFGVEQAALYYEANWEALSFIKQTVQEQQIACDFTEEDAYVYTSSDEYIAKLAAEFKAYQNLHIPGAFVKQTPLPFPTKAAIIMKNQARFNPIPYLLHLLEQAAAHGVQIFENTTAISVEKGDRTAVVTSEGHTITCKHVVSCSHFPFIDGLSFYFARMHSERSYVLGVKTAQDYPGGMYLSAEDPKRSIRATTYNGTKMVLIGGENHKTGQGICTIQHYEALKQFAREHFGLERICYRWSAQDLITADKLPFIGQTTADSPQILVATGYKKWGMTTGTAAALLLERLVLGKESRYRELFSPVRFHLDPSLKTMIVQNADVAKHLVAGKLELLHHTPEELANDEGAVVKVNGSRAGAYRDPQGTLHIVDTTCTHMGCEVEWNHGERTWDCPCHGSRFSYKGEVLEGPAKRPLKVLTNSSSFNV</sequence>
<keyword evidence="3" id="KW-0408">Iron</keyword>
<dbReference type="InterPro" id="IPR036922">
    <property type="entry name" value="Rieske_2Fe-2S_sf"/>
</dbReference>
<gene>
    <name evidence="7" type="ORF">FPZ49_14720</name>
</gene>
<dbReference type="CDD" id="cd03477">
    <property type="entry name" value="Rieske_YhfW_C"/>
    <property type="match status" value="1"/>
</dbReference>
<feature type="domain" description="Rieske" evidence="6">
    <location>
        <begin position="425"/>
        <end position="516"/>
    </location>
</feature>
<proteinExistence type="predicted"/>
<accession>A0A559KAV2</accession>
<protein>
    <submittedName>
        <fullName evidence="7">FAD-dependent oxidoreductase</fullName>
    </submittedName>
</protein>
<evidence type="ECO:0000256" key="1">
    <source>
        <dbReference type="ARBA" id="ARBA00022714"/>
    </source>
</evidence>
<dbReference type="InterPro" id="IPR036188">
    <property type="entry name" value="FAD/NAD-bd_sf"/>
</dbReference>
<comment type="caution">
    <text evidence="7">The sequence shown here is derived from an EMBL/GenBank/DDBJ whole genome shotgun (WGS) entry which is preliminary data.</text>
</comment>
<dbReference type="PRINTS" id="PR00162">
    <property type="entry name" value="RIESKE"/>
</dbReference>
<dbReference type="OrthoDB" id="9767869at2"/>
<keyword evidence="8" id="KW-1185">Reference proteome</keyword>
<dbReference type="Pfam" id="PF00355">
    <property type="entry name" value="Rieske"/>
    <property type="match status" value="1"/>
</dbReference>
<evidence type="ECO:0000313" key="8">
    <source>
        <dbReference type="Proteomes" id="UP000317036"/>
    </source>
</evidence>
<dbReference type="EMBL" id="VNJI01000016">
    <property type="protein sequence ID" value="TVY09256.1"/>
    <property type="molecule type" value="Genomic_DNA"/>
</dbReference>
<dbReference type="Pfam" id="PF01266">
    <property type="entry name" value="DAO"/>
    <property type="match status" value="1"/>
</dbReference>
<reference evidence="7 8" key="1">
    <citation type="submission" date="2019-07" db="EMBL/GenBank/DDBJ databases">
        <authorList>
            <person name="Kim J."/>
        </authorList>
    </citation>
    <scope>NUCLEOTIDE SEQUENCE [LARGE SCALE GENOMIC DNA]</scope>
    <source>
        <strain evidence="7 8">JC52</strain>
    </source>
</reference>
<evidence type="ECO:0000256" key="2">
    <source>
        <dbReference type="ARBA" id="ARBA00022723"/>
    </source>
</evidence>
<evidence type="ECO:0000256" key="5">
    <source>
        <dbReference type="ARBA" id="ARBA00023157"/>
    </source>
</evidence>
<dbReference type="InterPro" id="IPR005805">
    <property type="entry name" value="Rieske_Fe-S_prot_C"/>
</dbReference>
<dbReference type="GO" id="GO:0046872">
    <property type="term" value="F:metal ion binding"/>
    <property type="evidence" value="ECO:0007669"/>
    <property type="project" value="UniProtKB-KW"/>
</dbReference>
<dbReference type="GO" id="GO:0005737">
    <property type="term" value="C:cytoplasm"/>
    <property type="evidence" value="ECO:0007669"/>
    <property type="project" value="TreeGrafter"/>
</dbReference>
<dbReference type="GO" id="GO:0016020">
    <property type="term" value="C:membrane"/>
    <property type="evidence" value="ECO:0007669"/>
    <property type="project" value="InterPro"/>
</dbReference>
<dbReference type="PANTHER" id="PTHR13847:SF274">
    <property type="entry name" value="RIESKE 2FE-2S IRON-SULFUR PROTEIN YHFW-RELATED"/>
    <property type="match status" value="1"/>
</dbReference>
<dbReference type="Gene3D" id="3.30.9.10">
    <property type="entry name" value="D-Amino Acid Oxidase, subunit A, domain 2"/>
    <property type="match status" value="1"/>
</dbReference>
<dbReference type="SUPFAM" id="SSF50022">
    <property type="entry name" value="ISP domain"/>
    <property type="match status" value="1"/>
</dbReference>
<dbReference type="InterPro" id="IPR006076">
    <property type="entry name" value="FAD-dep_OxRdtase"/>
</dbReference>